<organism evidence="1 2">
    <name type="scientific">Stylosanthes scabra</name>
    <dbReference type="NCBI Taxonomy" id="79078"/>
    <lineage>
        <taxon>Eukaryota</taxon>
        <taxon>Viridiplantae</taxon>
        <taxon>Streptophyta</taxon>
        <taxon>Embryophyta</taxon>
        <taxon>Tracheophyta</taxon>
        <taxon>Spermatophyta</taxon>
        <taxon>Magnoliopsida</taxon>
        <taxon>eudicotyledons</taxon>
        <taxon>Gunneridae</taxon>
        <taxon>Pentapetalae</taxon>
        <taxon>rosids</taxon>
        <taxon>fabids</taxon>
        <taxon>Fabales</taxon>
        <taxon>Fabaceae</taxon>
        <taxon>Papilionoideae</taxon>
        <taxon>50 kb inversion clade</taxon>
        <taxon>dalbergioids sensu lato</taxon>
        <taxon>Dalbergieae</taxon>
        <taxon>Pterocarpus clade</taxon>
        <taxon>Stylosanthes</taxon>
    </lineage>
</organism>
<comment type="caution">
    <text evidence="1">The sequence shown here is derived from an EMBL/GenBank/DDBJ whole genome shotgun (WGS) entry which is preliminary data.</text>
</comment>
<sequence>MEGSDIIPCPPHASINAPAPMDHVVDVNASKQAWSLIVGVVRLYEMPNQYNLADINSIEMVLQDEAVHCLIYFKSCTLVFLTELGMGLSLKAFSFALSPFRKDPRYWSKLTSGVGMAVESAVNNLVLKELVEPAVTRPTARIPFVTLVNPCHRALTLASRGVQIAVTDLTPFLPIQPYGGLAAKGDRIHCTVPNKSIAVYTLQEKPPLATLLKRAEKE</sequence>
<name>A0ABU6WC46_9FABA</name>
<keyword evidence="2" id="KW-1185">Reference proteome</keyword>
<evidence type="ECO:0000313" key="1">
    <source>
        <dbReference type="EMBL" id="MED6181733.1"/>
    </source>
</evidence>
<evidence type="ECO:0000313" key="2">
    <source>
        <dbReference type="Proteomes" id="UP001341840"/>
    </source>
</evidence>
<protein>
    <submittedName>
        <fullName evidence="1">Uncharacterized protein</fullName>
    </submittedName>
</protein>
<accession>A0ABU6WC46</accession>
<reference evidence="1 2" key="1">
    <citation type="journal article" date="2023" name="Plants (Basel)">
        <title>Bridging the Gap: Combining Genomics and Transcriptomics Approaches to Understand Stylosanthes scabra, an Orphan Legume from the Brazilian Caatinga.</title>
        <authorList>
            <person name="Ferreira-Neto J.R.C."/>
            <person name="da Silva M.D."/>
            <person name="Binneck E."/>
            <person name="de Melo N.F."/>
            <person name="da Silva R.H."/>
            <person name="de Melo A.L.T.M."/>
            <person name="Pandolfi V."/>
            <person name="Bustamante F.O."/>
            <person name="Brasileiro-Vidal A.C."/>
            <person name="Benko-Iseppon A.M."/>
        </authorList>
    </citation>
    <scope>NUCLEOTIDE SEQUENCE [LARGE SCALE GENOMIC DNA]</scope>
    <source>
        <tissue evidence="1">Leaves</tissue>
    </source>
</reference>
<dbReference type="EMBL" id="JASCZI010181317">
    <property type="protein sequence ID" value="MED6181733.1"/>
    <property type="molecule type" value="Genomic_DNA"/>
</dbReference>
<gene>
    <name evidence="1" type="ORF">PIB30_022171</name>
</gene>
<proteinExistence type="predicted"/>
<dbReference type="Proteomes" id="UP001341840">
    <property type="component" value="Unassembled WGS sequence"/>
</dbReference>